<evidence type="ECO:0000313" key="2">
    <source>
        <dbReference type="EMBL" id="RIV85642.1"/>
    </source>
</evidence>
<reference evidence="2 3" key="1">
    <citation type="submission" date="2018-08" db="EMBL/GenBank/DDBJ databases">
        <title>Erythrobacter zhengii sp.nov., a bacterium isolated from deep-sea sediment.</title>
        <authorList>
            <person name="Fang C."/>
            <person name="Wu Y.-H."/>
            <person name="Sun C."/>
            <person name="Wang H."/>
            <person name="Cheng H."/>
            <person name="Meng F.-X."/>
            <person name="Wang C.-S."/>
            <person name="Xu X.-W."/>
        </authorList>
    </citation>
    <scope>NUCLEOTIDE SEQUENCE [LARGE SCALE GENOMIC DNA]</scope>
    <source>
        <strain evidence="2 3">V18</strain>
    </source>
</reference>
<keyword evidence="3" id="KW-1185">Reference proteome</keyword>
<sequence>MFSTSANQRPIESSVDWIADTLFGQAAVTICIIAVAFVGFSMLTGRLSIRTGARVILGCFVLLAAPVIATGVMGTWQGADQPAAPPVQAYDDLGARERLEPSTYTPFVQPSPEAEGEEN</sequence>
<dbReference type="EMBL" id="QXFL01000004">
    <property type="protein sequence ID" value="RIV85642.1"/>
    <property type="molecule type" value="Genomic_DNA"/>
</dbReference>
<accession>A0A418NRS8</accession>
<protein>
    <recommendedName>
        <fullName evidence="4">TrbC/VirB2 family protein</fullName>
    </recommendedName>
</protein>
<feature type="transmembrane region" description="Helical" evidence="1">
    <location>
        <begin position="55"/>
        <end position="76"/>
    </location>
</feature>
<keyword evidence="1" id="KW-1133">Transmembrane helix</keyword>
<dbReference type="Proteomes" id="UP000286576">
    <property type="component" value="Unassembled WGS sequence"/>
</dbReference>
<comment type="caution">
    <text evidence="2">The sequence shown here is derived from an EMBL/GenBank/DDBJ whole genome shotgun (WGS) entry which is preliminary data.</text>
</comment>
<evidence type="ECO:0008006" key="4">
    <source>
        <dbReference type="Google" id="ProtNLM"/>
    </source>
</evidence>
<keyword evidence="1" id="KW-0472">Membrane</keyword>
<organism evidence="2 3">
    <name type="scientific">Aurantiacibacter zhengii</name>
    <dbReference type="NCBI Taxonomy" id="2307003"/>
    <lineage>
        <taxon>Bacteria</taxon>
        <taxon>Pseudomonadati</taxon>
        <taxon>Pseudomonadota</taxon>
        <taxon>Alphaproteobacteria</taxon>
        <taxon>Sphingomonadales</taxon>
        <taxon>Erythrobacteraceae</taxon>
        <taxon>Aurantiacibacter</taxon>
    </lineage>
</organism>
<proteinExistence type="predicted"/>
<name>A0A418NRS8_9SPHN</name>
<dbReference type="OrthoDB" id="7427835at2"/>
<dbReference type="Pfam" id="PF04956">
    <property type="entry name" value="TrbC"/>
    <property type="match status" value="1"/>
</dbReference>
<keyword evidence="1" id="KW-0812">Transmembrane</keyword>
<dbReference type="AlphaFoldDB" id="A0A418NRS8"/>
<evidence type="ECO:0000256" key="1">
    <source>
        <dbReference type="SAM" id="Phobius"/>
    </source>
</evidence>
<gene>
    <name evidence="2" type="ORF">D2V07_09855</name>
</gene>
<evidence type="ECO:0000313" key="3">
    <source>
        <dbReference type="Proteomes" id="UP000286576"/>
    </source>
</evidence>
<feature type="transmembrane region" description="Helical" evidence="1">
    <location>
        <begin position="22"/>
        <end position="43"/>
    </location>
</feature>
<dbReference type="RefSeq" id="WP_119586833.1">
    <property type="nucleotide sequence ID" value="NZ_CAWODQ010000024.1"/>
</dbReference>
<dbReference type="InterPro" id="IPR007039">
    <property type="entry name" value="TrbC/VirB2"/>
</dbReference>